<accession>A0AAN9QHW1</accession>
<feature type="region of interest" description="Disordered" evidence="1">
    <location>
        <begin position="33"/>
        <end position="80"/>
    </location>
</feature>
<dbReference type="SMART" id="SM00256">
    <property type="entry name" value="FBOX"/>
    <property type="match status" value="1"/>
</dbReference>
<dbReference type="PANTHER" id="PTHR45463">
    <property type="entry name" value="OS09G0392200 PROTEIN"/>
    <property type="match status" value="1"/>
</dbReference>
<dbReference type="InterPro" id="IPR001810">
    <property type="entry name" value="F-box_dom"/>
</dbReference>
<evidence type="ECO:0000313" key="3">
    <source>
        <dbReference type="EMBL" id="KAK7332028.1"/>
    </source>
</evidence>
<dbReference type="Gene3D" id="1.20.1280.50">
    <property type="match status" value="1"/>
</dbReference>
<dbReference type="PANTHER" id="PTHR45463:SF8">
    <property type="entry name" value="OS09G0392200 PROTEIN"/>
    <property type="match status" value="1"/>
</dbReference>
<name>A0AAN9QHW1_PHACN</name>
<reference evidence="3 4" key="1">
    <citation type="submission" date="2024-01" db="EMBL/GenBank/DDBJ databases">
        <title>The genomes of 5 underutilized Papilionoideae crops provide insights into root nodulation and disease resistanc.</title>
        <authorList>
            <person name="Jiang F."/>
        </authorList>
    </citation>
    <scope>NUCLEOTIDE SEQUENCE [LARGE SCALE GENOMIC DNA]</scope>
    <source>
        <strain evidence="3">JINMINGXINNONG_FW02</strain>
        <tissue evidence="3">Leaves</tissue>
    </source>
</reference>
<dbReference type="Proteomes" id="UP001374584">
    <property type="component" value="Unassembled WGS sequence"/>
</dbReference>
<sequence>MALSEITSCINLFEALRNVFCLKVSRARADSMSYGSTSHNVDATSMESTSHVDPTPMESTSHIDPTPIAHESTSNVDPTPNYSRVAVDEGQWTDLPHDLLSRIASGLGFIDFLSFRCVCKNWHIASSKVSHEDKSSEFEPWFLIYGGEGSQC</sequence>
<keyword evidence="4" id="KW-1185">Reference proteome</keyword>
<organism evidence="3 4">
    <name type="scientific">Phaseolus coccineus</name>
    <name type="common">Scarlet runner bean</name>
    <name type="synonym">Phaseolus multiflorus</name>
    <dbReference type="NCBI Taxonomy" id="3886"/>
    <lineage>
        <taxon>Eukaryota</taxon>
        <taxon>Viridiplantae</taxon>
        <taxon>Streptophyta</taxon>
        <taxon>Embryophyta</taxon>
        <taxon>Tracheophyta</taxon>
        <taxon>Spermatophyta</taxon>
        <taxon>Magnoliopsida</taxon>
        <taxon>eudicotyledons</taxon>
        <taxon>Gunneridae</taxon>
        <taxon>Pentapetalae</taxon>
        <taxon>rosids</taxon>
        <taxon>fabids</taxon>
        <taxon>Fabales</taxon>
        <taxon>Fabaceae</taxon>
        <taxon>Papilionoideae</taxon>
        <taxon>50 kb inversion clade</taxon>
        <taxon>NPAAA clade</taxon>
        <taxon>indigoferoid/millettioid clade</taxon>
        <taxon>Phaseoleae</taxon>
        <taxon>Phaseolus</taxon>
    </lineage>
</organism>
<evidence type="ECO:0000256" key="1">
    <source>
        <dbReference type="SAM" id="MobiDB-lite"/>
    </source>
</evidence>
<protein>
    <recommendedName>
        <fullName evidence="2">F-box domain-containing protein</fullName>
    </recommendedName>
</protein>
<evidence type="ECO:0000259" key="2">
    <source>
        <dbReference type="SMART" id="SM00256"/>
    </source>
</evidence>
<feature type="compositionally biased region" description="Polar residues" evidence="1">
    <location>
        <begin position="33"/>
        <end position="63"/>
    </location>
</feature>
<dbReference type="InterPro" id="IPR036047">
    <property type="entry name" value="F-box-like_dom_sf"/>
</dbReference>
<gene>
    <name evidence="3" type="ORF">VNO80_28774</name>
</gene>
<dbReference type="EMBL" id="JAYMYR010000011">
    <property type="protein sequence ID" value="KAK7332028.1"/>
    <property type="molecule type" value="Genomic_DNA"/>
</dbReference>
<proteinExistence type="predicted"/>
<dbReference type="AlphaFoldDB" id="A0AAN9QHW1"/>
<feature type="compositionally biased region" description="Polar residues" evidence="1">
    <location>
        <begin position="71"/>
        <end position="80"/>
    </location>
</feature>
<feature type="domain" description="F-box" evidence="2">
    <location>
        <begin position="95"/>
        <end position="135"/>
    </location>
</feature>
<dbReference type="SUPFAM" id="SSF81383">
    <property type="entry name" value="F-box domain"/>
    <property type="match status" value="1"/>
</dbReference>
<evidence type="ECO:0000313" key="4">
    <source>
        <dbReference type="Proteomes" id="UP001374584"/>
    </source>
</evidence>
<dbReference type="Pfam" id="PF00646">
    <property type="entry name" value="F-box"/>
    <property type="match status" value="1"/>
</dbReference>
<comment type="caution">
    <text evidence="3">The sequence shown here is derived from an EMBL/GenBank/DDBJ whole genome shotgun (WGS) entry which is preliminary data.</text>
</comment>